<organism evidence="1 2">
    <name type="scientific">Rhododendron molle</name>
    <name type="common">Chinese azalea</name>
    <name type="synonym">Azalea mollis</name>
    <dbReference type="NCBI Taxonomy" id="49168"/>
    <lineage>
        <taxon>Eukaryota</taxon>
        <taxon>Viridiplantae</taxon>
        <taxon>Streptophyta</taxon>
        <taxon>Embryophyta</taxon>
        <taxon>Tracheophyta</taxon>
        <taxon>Spermatophyta</taxon>
        <taxon>Magnoliopsida</taxon>
        <taxon>eudicotyledons</taxon>
        <taxon>Gunneridae</taxon>
        <taxon>Pentapetalae</taxon>
        <taxon>asterids</taxon>
        <taxon>Ericales</taxon>
        <taxon>Ericaceae</taxon>
        <taxon>Ericoideae</taxon>
        <taxon>Rhodoreae</taxon>
        <taxon>Rhododendron</taxon>
    </lineage>
</organism>
<reference evidence="1" key="1">
    <citation type="submission" date="2022-02" db="EMBL/GenBank/DDBJ databases">
        <title>Plant Genome Project.</title>
        <authorList>
            <person name="Zhang R.-G."/>
        </authorList>
    </citation>
    <scope>NUCLEOTIDE SEQUENCE</scope>
    <source>
        <strain evidence="1">AT1</strain>
    </source>
</reference>
<dbReference type="EMBL" id="CM046391">
    <property type="protein sequence ID" value="KAI8560022.1"/>
    <property type="molecule type" value="Genomic_DNA"/>
</dbReference>
<dbReference type="Proteomes" id="UP001062846">
    <property type="component" value="Chromosome 4"/>
</dbReference>
<accession>A0ACC0P5N5</accession>
<protein>
    <submittedName>
        <fullName evidence="1">Uncharacterized protein</fullName>
    </submittedName>
</protein>
<evidence type="ECO:0000313" key="2">
    <source>
        <dbReference type="Proteomes" id="UP001062846"/>
    </source>
</evidence>
<evidence type="ECO:0000313" key="1">
    <source>
        <dbReference type="EMBL" id="KAI8560022.1"/>
    </source>
</evidence>
<gene>
    <name evidence="1" type="ORF">RHMOL_Rhmol04G0222400</name>
</gene>
<keyword evidence="2" id="KW-1185">Reference proteome</keyword>
<comment type="caution">
    <text evidence="1">The sequence shown here is derived from an EMBL/GenBank/DDBJ whole genome shotgun (WGS) entry which is preliminary data.</text>
</comment>
<sequence length="77" mass="9072">MQFKLFVAISERDPNASDRYRGWIKQLTEHSRVWEKVDLAAVERIWWPRNGLSGRRIDLAAEVLISQGDFWCNRLLG</sequence>
<proteinExistence type="predicted"/>
<name>A0ACC0P5N5_RHOML</name>